<reference evidence="14" key="4">
    <citation type="submission" date="2013-08" db="UniProtKB">
        <authorList>
            <consortium name="Ensembl"/>
        </authorList>
    </citation>
    <scope>IDENTIFICATION</scope>
    <source>
        <strain evidence="14">Tuebingen</strain>
    </source>
</reference>
<dbReference type="PRO" id="PR:B8A4J0"/>
<reference evidence="14 15" key="3">
    <citation type="journal article" date="2013" name="Nature">
        <title>The zebrafish reference genome sequence and its relationship to the human genome.</title>
        <authorList>
            <consortium name="Genome Reference Consortium Zebrafish"/>
            <person name="Howe K."/>
            <person name="Clark M.D."/>
            <person name="Torroja C.F."/>
            <person name="Torrance J."/>
            <person name="Berthelot C."/>
            <person name="Muffato M."/>
            <person name="Collins J.E."/>
            <person name="Humphray S."/>
            <person name="McLaren K."/>
            <person name="Matthews L."/>
            <person name="McLaren S."/>
            <person name="Sealy I."/>
            <person name="Caccamo M."/>
            <person name="Churcher C."/>
            <person name="Scott C."/>
            <person name="Barrett J.C."/>
            <person name="Koch R."/>
            <person name="Rauch G.J."/>
            <person name="White S."/>
            <person name="Chow W."/>
            <person name="Kilian B."/>
            <person name="Quintais L.T."/>
            <person name="Guerra-Assuncao J.A."/>
            <person name="Zhou Y."/>
            <person name="Gu Y."/>
            <person name="Yen J."/>
            <person name="Vogel J.H."/>
            <person name="Eyre T."/>
            <person name="Redmond S."/>
            <person name="Banerjee R."/>
            <person name="Chi J."/>
            <person name="Fu B."/>
            <person name="Langley E."/>
            <person name="Maguire S.F."/>
            <person name="Laird G.K."/>
            <person name="Lloyd D."/>
            <person name="Kenyon E."/>
            <person name="Donaldson S."/>
            <person name="Sehra H."/>
            <person name="Almeida-King J."/>
            <person name="Loveland J."/>
            <person name="Trevanion S."/>
            <person name="Jones M."/>
            <person name="Quail M."/>
            <person name="Willey D."/>
            <person name="Hunt A."/>
            <person name="Burton J."/>
            <person name="Sims S."/>
            <person name="McLay K."/>
            <person name="Plumb B."/>
            <person name="Davis J."/>
            <person name="Clee C."/>
            <person name="Oliver K."/>
            <person name="Clark R."/>
            <person name="Riddle C."/>
            <person name="Elliot D."/>
            <person name="Eliott D."/>
            <person name="Threadgold G."/>
            <person name="Harden G."/>
            <person name="Ware D."/>
            <person name="Begum S."/>
            <person name="Mortimore B."/>
            <person name="Mortimer B."/>
            <person name="Kerry G."/>
            <person name="Heath P."/>
            <person name="Phillimore B."/>
            <person name="Tracey A."/>
            <person name="Corby N."/>
            <person name="Dunn M."/>
            <person name="Johnson C."/>
            <person name="Wood J."/>
            <person name="Clark S."/>
            <person name="Pelan S."/>
            <person name="Griffiths G."/>
            <person name="Smith M."/>
            <person name="Glithero R."/>
            <person name="Howden P."/>
            <person name="Barker N."/>
            <person name="Lloyd C."/>
            <person name="Stevens C."/>
            <person name="Harley J."/>
            <person name="Holt K."/>
            <person name="Panagiotidis G."/>
            <person name="Lovell J."/>
            <person name="Beasley H."/>
            <person name="Henderson C."/>
            <person name="Gordon D."/>
            <person name="Auger K."/>
            <person name="Wright D."/>
            <person name="Collins J."/>
            <person name="Raisen C."/>
            <person name="Dyer L."/>
            <person name="Leung K."/>
            <person name="Robertson L."/>
            <person name="Ambridge K."/>
            <person name="Leongamornlert D."/>
            <person name="McGuire S."/>
            <person name="Gilderthorp R."/>
            <person name="Griffiths C."/>
            <person name="Manthravadi D."/>
            <person name="Nichol S."/>
            <person name="Barker G."/>
            <person name="Whitehead S."/>
            <person name="Kay M."/>
            <person name="Brown J."/>
            <person name="Murnane C."/>
            <person name="Gray E."/>
            <person name="Humphries M."/>
            <person name="Sycamore N."/>
            <person name="Barker D."/>
            <person name="Saunders D."/>
            <person name="Wallis J."/>
            <person name="Babbage A."/>
            <person name="Hammond S."/>
            <person name="Mashreghi-Mohammadi M."/>
            <person name="Barr L."/>
            <person name="Martin S."/>
            <person name="Wray P."/>
            <person name="Ellington A."/>
            <person name="Matthews N."/>
            <person name="Ellwood M."/>
            <person name="Woodmansey R."/>
            <person name="Clark G."/>
            <person name="Cooper J."/>
            <person name="Cooper J."/>
            <person name="Tromans A."/>
            <person name="Grafham D."/>
            <person name="Skuce C."/>
            <person name="Pandian R."/>
            <person name="Andrews R."/>
            <person name="Harrison E."/>
            <person name="Kimberley A."/>
            <person name="Garnett J."/>
            <person name="Fosker N."/>
            <person name="Hall R."/>
            <person name="Garner P."/>
            <person name="Kelly D."/>
            <person name="Bird C."/>
            <person name="Palmer S."/>
            <person name="Gehring I."/>
            <person name="Berger A."/>
            <person name="Dooley C.M."/>
            <person name="Ersan-Urun Z."/>
            <person name="Eser C."/>
            <person name="Geiger H."/>
            <person name="Geisler M."/>
            <person name="Karotki L."/>
            <person name="Kirn A."/>
            <person name="Konantz J."/>
            <person name="Konantz M."/>
            <person name="Oberlander M."/>
            <person name="Rudolph-Geiger S."/>
            <person name="Teucke M."/>
            <person name="Lanz C."/>
            <person name="Raddatz G."/>
            <person name="Osoegawa K."/>
            <person name="Zhu B."/>
            <person name="Rapp A."/>
            <person name="Widaa S."/>
            <person name="Langford C."/>
            <person name="Yang F."/>
            <person name="Schuster S.C."/>
            <person name="Carter N.P."/>
            <person name="Harrow J."/>
            <person name="Ning Z."/>
            <person name="Herrero J."/>
            <person name="Searle S.M."/>
            <person name="Enright A."/>
            <person name="Geisler R."/>
            <person name="Plasterk R.H."/>
            <person name="Lee C."/>
            <person name="Westerfield M."/>
            <person name="de Jong P.J."/>
            <person name="Zon L.I."/>
            <person name="Postlethwait J.H."/>
            <person name="Nusslein-Volhard C."/>
            <person name="Hubbard T.J."/>
            <person name="Roest Crollius H."/>
            <person name="Rogers J."/>
            <person name="Stemple D.L."/>
        </authorList>
    </citation>
    <scope>NUCLEOTIDE SEQUENCE [LARGE SCALE GENOMIC DNA]</scope>
    <source>
        <strain evidence="14">Tuebingen</strain>
    </source>
</reference>
<reference evidence="16" key="2">
    <citation type="journal article" date="2011" name="Proc. Natl. Acad. Sci. U.S.A.">
        <title>Targeting zebrafish and murine pituitary corticotroph tumors with a cyclin-dependent kinase (CDK) inhibitor.</title>
        <authorList>
            <person name="Liu N.A."/>
            <person name="Jiang H."/>
            <person name="Ben-Shlomo A."/>
            <person name="Wawrowsky K."/>
            <person name="Fan X.M."/>
            <person name="Lin S."/>
            <person name="Melmed S."/>
        </authorList>
    </citation>
    <scope>NUCLEOTIDE SEQUENCE</scope>
    <source>
        <strain evidence="16">Tuebingen</strain>
    </source>
</reference>
<reference evidence="16" key="6">
    <citation type="journal article" date="2018" name="BMC Genomics">
        <title>A high-resolution genetic linkage map and QTL fine mapping for growth-related traits and sex in the Yangtze River common carp (Cyprinus carpio haematopterus).</title>
        <authorList>
            <person name="Feng X."/>
            <person name="Yu X."/>
            <person name="Fu B."/>
            <person name="Wang X."/>
            <person name="Liu H."/>
            <person name="Pang M."/>
            <person name="Tong J."/>
        </authorList>
    </citation>
    <scope>NUCLEOTIDE SEQUENCE</scope>
    <source>
        <strain evidence="16">Tuebingen</strain>
    </source>
</reference>
<dbReference type="GO" id="GO:0005634">
    <property type="term" value="C:nucleus"/>
    <property type="evidence" value="ECO:0000318"/>
    <property type="project" value="GO_Central"/>
</dbReference>
<dbReference type="ZFIN" id="ZDB-GENE-081104-345">
    <property type="gene designation" value="pttg1"/>
</dbReference>
<dbReference type="OMA" id="EPGIHMA"/>
<dbReference type="Bgee" id="ENSDARG00000075421">
    <property type="expression patterns" value="Expressed in early embryo and 29 other cell types or tissues"/>
</dbReference>
<reference evidence="16" key="8">
    <citation type="submission" date="2025-04" db="UniProtKB">
        <authorList>
            <consortium name="RefSeq"/>
        </authorList>
    </citation>
    <scope>IDENTIFICATION</scope>
    <source>
        <strain evidence="16">Tuebingen</strain>
    </source>
</reference>
<evidence type="ECO:0000256" key="12">
    <source>
        <dbReference type="ARBA" id="ARBA00023306"/>
    </source>
</evidence>
<dbReference type="PANTHER" id="PTHR10418">
    <property type="entry name" value="SECURIN-3"/>
    <property type="match status" value="1"/>
</dbReference>
<dbReference type="eggNOG" id="ENOG502S2GG">
    <property type="taxonomic scope" value="Eukaryota"/>
</dbReference>
<dbReference type="GO" id="GO:0017124">
    <property type="term" value="F:SH3 domain binding"/>
    <property type="evidence" value="ECO:0007669"/>
    <property type="project" value="UniProtKB-KW"/>
</dbReference>
<evidence type="ECO:0000256" key="10">
    <source>
        <dbReference type="ARBA" id="ARBA00023036"/>
    </source>
</evidence>
<dbReference type="EMBL" id="BX248097">
    <property type="status" value="NOT_ANNOTATED_CDS"/>
    <property type="molecule type" value="Genomic_DNA"/>
</dbReference>
<dbReference type="GO" id="GO:0045143">
    <property type="term" value="P:homologous chromosome segregation"/>
    <property type="evidence" value="ECO:0000318"/>
    <property type="project" value="GO_Central"/>
</dbReference>
<name>B8A4J0_DANRE</name>
<comment type="similarity">
    <text evidence="3">Belongs to the securin family.</text>
</comment>
<dbReference type="PhylomeDB" id="B8A4J0"/>
<keyword evidence="12" id="KW-0131">Cell cycle</keyword>
<dbReference type="PaxDb" id="7955-ENSDARP00000069655"/>
<keyword evidence="8" id="KW-0159">Chromosome partition</keyword>
<dbReference type="AlphaFoldDB" id="B8A4J0"/>
<evidence type="ECO:0000256" key="1">
    <source>
        <dbReference type="ARBA" id="ARBA00004123"/>
    </source>
</evidence>
<organism evidence="14">
    <name type="scientific">Danio rerio</name>
    <name type="common">Zebrafish</name>
    <name type="synonym">Brachydanio rerio</name>
    <dbReference type="NCBI Taxonomy" id="7955"/>
    <lineage>
        <taxon>Eukaryota</taxon>
        <taxon>Metazoa</taxon>
        <taxon>Chordata</taxon>
        <taxon>Craniata</taxon>
        <taxon>Vertebrata</taxon>
        <taxon>Euteleostomi</taxon>
        <taxon>Actinopterygii</taxon>
        <taxon>Neopterygii</taxon>
        <taxon>Teleostei</taxon>
        <taxon>Ostariophysi</taxon>
        <taxon>Cypriniformes</taxon>
        <taxon>Danionidae</taxon>
        <taxon>Danioninae</taxon>
        <taxon>Danio</taxon>
    </lineage>
</organism>
<keyword evidence="10" id="KW-0729">SH3-binding</keyword>
<accession>A0A8M1P437</accession>
<dbReference type="GO" id="GO:0005737">
    <property type="term" value="C:cytoplasm"/>
    <property type="evidence" value="ECO:0007669"/>
    <property type="project" value="UniProtKB-SubCell"/>
</dbReference>
<dbReference type="GeneID" id="100307086"/>
<dbReference type="HOGENOM" id="CLU_1467723_0_0_1"/>
<keyword evidence="11" id="KW-0539">Nucleus</keyword>
<keyword evidence="4" id="KW-0963">Cytoplasm</keyword>
<dbReference type="Proteomes" id="UP000000437">
    <property type="component" value="Chromosome 14"/>
</dbReference>
<dbReference type="OrthoDB" id="9905975at2759"/>
<protein>
    <recommendedName>
        <fullName evidence="13">Securin</fullName>
    </recommendedName>
</protein>
<reference evidence="16" key="7">
    <citation type="journal article" date="2019" name="Chemosphere">
        <title>Accumulation of different shapes of microplastics initiates intestinal injury and gut microbiota dysbiosis in the gut of zebrafish.</title>
        <authorList>
            <person name="Qiao R."/>
            <person name="Deng Y."/>
            <person name="Zhang S."/>
            <person name="Wolosker M.B."/>
            <person name="Zhu Q."/>
            <person name="Ren H."/>
            <person name="Zhang Y."/>
        </authorList>
    </citation>
    <scope>NUCLEOTIDE SEQUENCE</scope>
    <source>
        <strain evidence="16">Tuebingen</strain>
    </source>
</reference>
<evidence type="ECO:0000256" key="5">
    <source>
        <dbReference type="ARBA" id="ARBA00022618"/>
    </source>
</evidence>
<evidence type="ECO:0000313" key="16">
    <source>
        <dbReference type="RefSeq" id="NP_001258403.1"/>
    </source>
</evidence>
<keyword evidence="5" id="KW-0132">Cell division</keyword>
<keyword evidence="6" id="KW-0677">Repeat</keyword>
<dbReference type="GO" id="GO:0051301">
    <property type="term" value="P:cell division"/>
    <property type="evidence" value="ECO:0007669"/>
    <property type="project" value="UniProtKB-KW"/>
</dbReference>
<accession>B8A4J0</accession>
<evidence type="ECO:0000313" key="17">
    <source>
        <dbReference type="ZFIN" id="ZDB-GENE-081104-345"/>
    </source>
</evidence>
<dbReference type="GeneTree" id="ENSGT00390000009693"/>
<dbReference type="STRING" id="7955.ENSDARP00000069655"/>
<evidence type="ECO:0000256" key="7">
    <source>
        <dbReference type="ARBA" id="ARBA00022776"/>
    </source>
</evidence>
<proteinExistence type="inferred from homology"/>
<evidence type="ECO:0000313" key="15">
    <source>
        <dbReference type="Proteomes" id="UP000000437"/>
    </source>
</evidence>
<evidence type="ECO:0000256" key="13">
    <source>
        <dbReference type="ARBA" id="ARBA00039185"/>
    </source>
</evidence>
<evidence type="ECO:0000256" key="11">
    <source>
        <dbReference type="ARBA" id="ARBA00023242"/>
    </source>
</evidence>
<evidence type="ECO:0000256" key="2">
    <source>
        <dbReference type="ARBA" id="ARBA00004496"/>
    </source>
</evidence>
<dbReference type="Pfam" id="PF04856">
    <property type="entry name" value="Securin"/>
    <property type="match status" value="1"/>
</dbReference>
<dbReference type="InterPro" id="IPR006940">
    <property type="entry name" value="Securin_separation_inhibitor"/>
</dbReference>
<keyword evidence="15" id="KW-1185">Reference proteome</keyword>
<evidence type="ECO:0000256" key="3">
    <source>
        <dbReference type="ARBA" id="ARBA00009264"/>
    </source>
</evidence>
<dbReference type="CTD" id="9232"/>
<comment type="subcellular location">
    <subcellularLocation>
        <location evidence="2">Cytoplasm</location>
    </subcellularLocation>
    <subcellularLocation>
        <location evidence="1">Nucleus</location>
    </subcellularLocation>
</comment>
<dbReference type="AGR" id="ZFIN:ZDB-GENE-081104-345"/>
<dbReference type="PANTHER" id="PTHR10418:SF2">
    <property type="entry name" value="SECURIN"/>
    <property type="match status" value="1"/>
</dbReference>
<evidence type="ECO:0000313" key="14">
    <source>
        <dbReference type="Ensembl" id="ENSDARP00000069655"/>
    </source>
</evidence>
<reference evidence="16" key="1">
    <citation type="journal article" date="2011" name="PLoS Genet.">
        <title>Zebrafish usp39 mutation leads to rb1 mRNA splicing defect and pituitary lineage expansion.</title>
        <authorList>
            <person name="Rios Y."/>
            <person name="Melmed S."/>
            <person name="Lin S."/>
            <person name="Liu N.A."/>
        </authorList>
    </citation>
    <scope>NUCLEOTIDE SEQUENCE</scope>
    <source>
        <strain evidence="16">Tuebingen</strain>
    </source>
</reference>
<evidence type="ECO:0000256" key="8">
    <source>
        <dbReference type="ARBA" id="ARBA00022829"/>
    </source>
</evidence>
<evidence type="ECO:0000256" key="9">
    <source>
        <dbReference type="ARBA" id="ARBA00022843"/>
    </source>
</evidence>
<sequence>METMIYMDQENGRLMTPAIKSRQNRLHSAPDQCLRTPLNGKAHLGAPLQSSRKALGVINKIVNQTSSHEAEEKTKPAEAKCKVPTPLPTEELPEIEKFFPYNPSEFECYSVPDEVYLSRFSLAGLGKQTWLPASPVEEFIEPCLPLSPLKMPKEVEYGDEVEAFLQTINELTEVDLPPECDF</sequence>
<dbReference type="KEGG" id="dre:100307086"/>
<reference evidence="16" key="5">
    <citation type="journal article" date="2016" name="BMC Genomics">
        <title>Gene evolution and gene expression after whole genome duplication in fish: the PhyloFish database.</title>
        <authorList>
            <person name="Pasquier J."/>
            <person name="Cabau C."/>
            <person name="Nguyen T."/>
            <person name="Jouanno E."/>
            <person name="Severac D."/>
            <person name="Braasch I."/>
            <person name="Journot L."/>
            <person name="Pontarotti P."/>
            <person name="Klopp C."/>
            <person name="Postlethwait J.H."/>
            <person name="Guiguen Y."/>
            <person name="Bobe J."/>
        </authorList>
    </citation>
    <scope>NUCLEOTIDE SEQUENCE</scope>
    <source>
        <strain evidence="16">Tuebingen</strain>
    </source>
</reference>
<dbReference type="GO" id="GO:0051276">
    <property type="term" value="P:chromosome organization"/>
    <property type="evidence" value="ECO:0007669"/>
    <property type="project" value="InterPro"/>
</dbReference>
<keyword evidence="7" id="KW-0498">Mitosis</keyword>
<evidence type="ECO:0000256" key="4">
    <source>
        <dbReference type="ARBA" id="ARBA00022490"/>
    </source>
</evidence>
<evidence type="ECO:0000256" key="6">
    <source>
        <dbReference type="ARBA" id="ARBA00022737"/>
    </source>
</evidence>
<gene>
    <name evidence="14 16 17" type="primary">pttg1</name>
    <name evidence="16" type="synonym">si:ch211-232m8.6</name>
    <name evidence="16" type="synonym">si:dkey-192o1.2</name>
    <name evidence="16" type="synonym">si:dkey-23o10.2</name>
</gene>
<keyword evidence="9" id="KW-0832">Ubl conjugation</keyword>
<dbReference type="Ensembl" id="ENSDART00000075170.7">
    <property type="protein sequence ID" value="ENSDARP00000069655.5"/>
    <property type="gene ID" value="ENSDARG00000075421.6"/>
</dbReference>
<dbReference type="RefSeq" id="NP_001258403.1">
    <property type="nucleotide sequence ID" value="NM_001271474.1"/>
</dbReference>